<comment type="caution">
    <text evidence="1">The sequence shown here is derived from an EMBL/GenBank/DDBJ whole genome shotgun (WGS) entry which is preliminary data.</text>
</comment>
<proteinExistence type="predicted"/>
<dbReference type="AlphaFoldDB" id="A0AAV7ICN1"/>
<evidence type="ECO:0000313" key="2">
    <source>
        <dbReference type="Proteomes" id="UP000826195"/>
    </source>
</evidence>
<gene>
    <name evidence="1" type="ORF">KQX54_004857</name>
</gene>
<organism evidence="1 2">
    <name type="scientific">Cotesia glomerata</name>
    <name type="common">Lepidopteran parasitic wasp</name>
    <name type="synonym">Apanteles glomeratus</name>
    <dbReference type="NCBI Taxonomy" id="32391"/>
    <lineage>
        <taxon>Eukaryota</taxon>
        <taxon>Metazoa</taxon>
        <taxon>Ecdysozoa</taxon>
        <taxon>Arthropoda</taxon>
        <taxon>Hexapoda</taxon>
        <taxon>Insecta</taxon>
        <taxon>Pterygota</taxon>
        <taxon>Neoptera</taxon>
        <taxon>Endopterygota</taxon>
        <taxon>Hymenoptera</taxon>
        <taxon>Apocrita</taxon>
        <taxon>Ichneumonoidea</taxon>
        <taxon>Braconidae</taxon>
        <taxon>Microgastrinae</taxon>
        <taxon>Cotesia</taxon>
    </lineage>
</organism>
<sequence length="141" mass="15525">MVFPIAGRVSLKTSRRNEGAGSYNKLNSGLLTTISSHFSSNSISTPMTFTRARRGGSSHQPDDKTDRDFARALIYLSQTFLIDIPALSNPSEKWNTRNGTTILLFGVLLHLQHLASSSKTAITISDSFPIYKTLILIIIII</sequence>
<protein>
    <submittedName>
        <fullName evidence="1">Uncharacterized protein</fullName>
    </submittedName>
</protein>
<accession>A0AAV7ICN1</accession>
<keyword evidence="2" id="KW-1185">Reference proteome</keyword>
<evidence type="ECO:0000313" key="1">
    <source>
        <dbReference type="EMBL" id="KAH0548976.1"/>
    </source>
</evidence>
<dbReference type="EMBL" id="JAHXZJ010001864">
    <property type="protein sequence ID" value="KAH0548976.1"/>
    <property type="molecule type" value="Genomic_DNA"/>
</dbReference>
<reference evidence="1 2" key="1">
    <citation type="journal article" date="2021" name="J. Hered.">
        <title>A chromosome-level genome assembly of the parasitoid wasp, Cotesia glomerata (Hymenoptera: Braconidae).</title>
        <authorList>
            <person name="Pinto B.J."/>
            <person name="Weis J.J."/>
            <person name="Gamble T."/>
            <person name="Ode P.J."/>
            <person name="Paul R."/>
            <person name="Zaspel J.M."/>
        </authorList>
    </citation>
    <scope>NUCLEOTIDE SEQUENCE [LARGE SCALE GENOMIC DNA]</scope>
    <source>
        <strain evidence="1">CgM1</strain>
    </source>
</reference>
<name>A0AAV7ICN1_COTGL</name>
<dbReference type="Proteomes" id="UP000826195">
    <property type="component" value="Unassembled WGS sequence"/>
</dbReference>